<dbReference type="Proteomes" id="UP000305906">
    <property type="component" value="Unassembled WGS sequence"/>
</dbReference>
<accession>A0A5R9FF47</accession>
<dbReference type="InterPro" id="IPR013332">
    <property type="entry name" value="KPR_N"/>
</dbReference>
<dbReference type="InterPro" id="IPR036291">
    <property type="entry name" value="NAD(P)-bd_dom_sf"/>
</dbReference>
<dbReference type="SUPFAM" id="SSF51735">
    <property type="entry name" value="NAD(P)-binding Rossmann-fold domains"/>
    <property type="match status" value="1"/>
</dbReference>
<evidence type="ECO:0000259" key="1">
    <source>
        <dbReference type="Pfam" id="PF02558"/>
    </source>
</evidence>
<evidence type="ECO:0000259" key="2">
    <source>
        <dbReference type="Pfam" id="PF08546"/>
    </source>
</evidence>
<proteinExistence type="predicted"/>
<feature type="domain" description="Ketopantoate reductase N-terminal" evidence="1">
    <location>
        <begin position="4"/>
        <end position="158"/>
    </location>
</feature>
<dbReference type="AlphaFoldDB" id="A0A5R9FF47"/>
<dbReference type="InterPro" id="IPR013328">
    <property type="entry name" value="6PGD_dom2"/>
</dbReference>
<dbReference type="SUPFAM" id="SSF48179">
    <property type="entry name" value="6-phosphogluconate dehydrogenase C-terminal domain-like"/>
    <property type="match status" value="1"/>
</dbReference>
<dbReference type="Gene3D" id="1.10.1040.10">
    <property type="entry name" value="N-(1-d-carboxylethyl)-l-norvaline Dehydrogenase, domain 2"/>
    <property type="match status" value="1"/>
</dbReference>
<dbReference type="PANTHER" id="PTHR21708:SF26">
    <property type="entry name" value="2-DEHYDROPANTOATE 2-REDUCTASE"/>
    <property type="match status" value="1"/>
</dbReference>
<reference evidence="3 4" key="1">
    <citation type="submission" date="2019-05" db="EMBL/GenBank/DDBJ databases">
        <title>Streptomyces sp. NEAU-C151, a novel actinomycete isolated from soil.</title>
        <authorList>
            <person name="Han L."/>
            <person name="Jiang H."/>
        </authorList>
    </citation>
    <scope>NUCLEOTIDE SEQUENCE [LARGE SCALE GENOMIC DNA]</scope>
    <source>
        <strain evidence="3 4">NEAU-C151</strain>
    </source>
</reference>
<dbReference type="EMBL" id="VBZC01000061">
    <property type="protein sequence ID" value="TLS41139.1"/>
    <property type="molecule type" value="Genomic_DNA"/>
</dbReference>
<comment type="caution">
    <text evidence="3">The sequence shown here is derived from an EMBL/GenBank/DDBJ whole genome shotgun (WGS) entry which is preliminary data.</text>
</comment>
<evidence type="ECO:0000313" key="4">
    <source>
        <dbReference type="Proteomes" id="UP000305906"/>
    </source>
</evidence>
<dbReference type="InterPro" id="IPR008927">
    <property type="entry name" value="6-PGluconate_DH-like_C_sf"/>
</dbReference>
<keyword evidence="4" id="KW-1185">Reference proteome</keyword>
<dbReference type="Gene3D" id="3.40.50.720">
    <property type="entry name" value="NAD(P)-binding Rossmann-like Domain"/>
    <property type="match status" value="1"/>
</dbReference>
<dbReference type="Pfam" id="PF02558">
    <property type="entry name" value="ApbA"/>
    <property type="match status" value="1"/>
</dbReference>
<dbReference type="InterPro" id="IPR051402">
    <property type="entry name" value="KPR-Related"/>
</dbReference>
<dbReference type="PANTHER" id="PTHR21708">
    <property type="entry name" value="PROBABLE 2-DEHYDROPANTOATE 2-REDUCTASE"/>
    <property type="match status" value="1"/>
</dbReference>
<sequence length="347" mass="36602">MRYIIIGAGAVGGVIGGRLAEAGHEVVLVARGAHYEALRDGGLRVATPDGTRTHRLPTVRGPEPLGELRADDVLLLAVKTQDSEAALDAWGPRPVVGGGTAAERLPLVCAQNGVDGERLALRRFRNVYGMCVWLPATFVEPGSVSAGGTPLSGILHLGRYPSGTDETAARIGAGLEKTDRFEAPVVPDVMRWKYAKLLANVANAIEAVTGPLAGEDGRADEEGLALFRRARAEGEAVLAAAQIPYVGEDEQKEARGDKIRLEPLAGSARGGGSSWQSLARGTGTIEADYLNGEIALLGRLHGVPTPVNDTLQRLANTFARERRAVGSMPVSELTRLVDEAVAFVQEV</sequence>
<gene>
    <name evidence="3" type="ORF">FE633_37765</name>
</gene>
<dbReference type="GO" id="GO:0005737">
    <property type="term" value="C:cytoplasm"/>
    <property type="evidence" value="ECO:0007669"/>
    <property type="project" value="TreeGrafter"/>
</dbReference>
<dbReference type="Pfam" id="PF08546">
    <property type="entry name" value="ApbA_C"/>
    <property type="match status" value="1"/>
</dbReference>
<feature type="domain" description="Ketopantoate reductase C-terminal" evidence="2">
    <location>
        <begin position="188"/>
        <end position="316"/>
    </location>
</feature>
<dbReference type="RefSeq" id="WP_138049683.1">
    <property type="nucleotide sequence ID" value="NZ_VBZC01000061.1"/>
</dbReference>
<dbReference type="InterPro" id="IPR013752">
    <property type="entry name" value="KPA_reductase"/>
</dbReference>
<evidence type="ECO:0000313" key="3">
    <source>
        <dbReference type="EMBL" id="TLS41139.1"/>
    </source>
</evidence>
<protein>
    <submittedName>
        <fullName evidence="3">Ketopantoate reductase family protein</fullName>
    </submittedName>
</protein>
<organism evidence="3 4">
    <name type="scientific">Streptomyces montanus</name>
    <dbReference type="NCBI Taxonomy" id="2580423"/>
    <lineage>
        <taxon>Bacteria</taxon>
        <taxon>Bacillati</taxon>
        <taxon>Actinomycetota</taxon>
        <taxon>Actinomycetes</taxon>
        <taxon>Kitasatosporales</taxon>
        <taxon>Streptomycetaceae</taxon>
        <taxon>Streptomyces</taxon>
    </lineage>
</organism>
<name>A0A5R9FF47_9ACTN</name>